<accession>A0ABM7TVN1</accession>
<evidence type="ECO:0000313" key="1">
    <source>
        <dbReference type="EMBL" id="BCZ82598.1"/>
    </source>
</evidence>
<sequence>MKREPLNFRNIDDHSGAGVRTRIEAVSSENAQAAAVPRNWAWAHFSDSYDWMDSHSPSVVTELVD</sequence>
<dbReference type="RefSeq" id="WP_229516325.1">
    <property type="nucleotide sequence ID" value="NZ_AP024957.1"/>
</dbReference>
<dbReference type="EMBL" id="AP024957">
    <property type="protein sequence ID" value="BCZ82598.1"/>
    <property type="molecule type" value="Genomic_DNA"/>
</dbReference>
<evidence type="ECO:0000313" key="2">
    <source>
        <dbReference type="Proteomes" id="UP001319874"/>
    </source>
</evidence>
<dbReference type="Proteomes" id="UP001319874">
    <property type="component" value="Chromosome 3"/>
</dbReference>
<proteinExistence type="predicted"/>
<organism evidence="1 2">
    <name type="scientific">Paraburkholderia terrae</name>
    <dbReference type="NCBI Taxonomy" id="311230"/>
    <lineage>
        <taxon>Bacteria</taxon>
        <taxon>Pseudomonadati</taxon>
        <taxon>Pseudomonadota</taxon>
        <taxon>Betaproteobacteria</taxon>
        <taxon>Burkholderiales</taxon>
        <taxon>Burkholderiaceae</taxon>
        <taxon>Paraburkholderia</taxon>
    </lineage>
</organism>
<keyword evidence="2" id="KW-1185">Reference proteome</keyword>
<gene>
    <name evidence="1" type="ORF">PTKU64_62730</name>
</gene>
<reference evidence="1 2" key="1">
    <citation type="journal article" date="2022" name="Front. Microbiol.">
        <title>Identification and characterization of a novel class of self-sufficient cytochrome P450 hydroxylase involved in cyclohexanecarboxylate degradation in Paraburkholderia terrae strain KU-64.</title>
        <authorList>
            <person name="Yamamoto T."/>
            <person name="Hasegawa Y."/>
            <person name="Iwaki H."/>
        </authorList>
    </citation>
    <scope>NUCLEOTIDE SEQUENCE [LARGE SCALE GENOMIC DNA]</scope>
    <source>
        <strain evidence="1 2">KU-64</strain>
    </source>
</reference>
<protein>
    <submittedName>
        <fullName evidence="1">Uncharacterized protein</fullName>
    </submittedName>
</protein>
<name>A0ABM7TVN1_9BURK</name>